<proteinExistence type="predicted"/>
<keyword evidence="1" id="KW-1133">Transmembrane helix</keyword>
<evidence type="ECO:0000313" key="3">
    <source>
        <dbReference type="Proteomes" id="UP000193553"/>
    </source>
</evidence>
<protein>
    <submittedName>
        <fullName evidence="2">Uncharacterized protein</fullName>
    </submittedName>
</protein>
<comment type="caution">
    <text evidence="2">The sequence shown here is derived from an EMBL/GenBank/DDBJ whole genome shotgun (WGS) entry which is preliminary data.</text>
</comment>
<evidence type="ECO:0000256" key="1">
    <source>
        <dbReference type="SAM" id="Phobius"/>
    </source>
</evidence>
<dbReference type="AlphaFoldDB" id="A0A1X3H469"/>
<accession>A0A1X3H469</accession>
<organism evidence="2 3">
    <name type="scientific">Bradyrhizobium canariense</name>
    <dbReference type="NCBI Taxonomy" id="255045"/>
    <lineage>
        <taxon>Bacteria</taxon>
        <taxon>Pseudomonadati</taxon>
        <taxon>Pseudomonadota</taxon>
        <taxon>Alphaproteobacteria</taxon>
        <taxon>Hyphomicrobiales</taxon>
        <taxon>Nitrobacteraceae</taxon>
        <taxon>Bradyrhizobium</taxon>
    </lineage>
</organism>
<sequence>MIWIVCLGGAVLTALLNAPDLDIAGPKLTLRTPSSVAATTVVVTVLGLIGVSRINHRRLGWQFTQAESLTPALKEIWSAVRERTPKDALIFTDQVDETEHVLGGSNTFAYSGQRQIYLSSYYTNFELRRDHRKLKTGIGDEQGRARRQPCLATRIGPT</sequence>
<reference evidence="2 3" key="1">
    <citation type="submission" date="2017-03" db="EMBL/GenBank/DDBJ databases">
        <title>Whole genome sequences of fourteen strains of Bradyrhizobium canariense and one strain of Bradyrhizobium japonicum isolated from Lupinus (Papilionoideae: Genisteae) species in Algeria.</title>
        <authorList>
            <person name="Crovadore J."/>
            <person name="Chekireb D."/>
            <person name="Brachmann A."/>
            <person name="Chablais R."/>
            <person name="Cochard B."/>
            <person name="Lefort F."/>
        </authorList>
    </citation>
    <scope>NUCLEOTIDE SEQUENCE [LARGE SCALE GENOMIC DNA]</scope>
    <source>
        <strain evidence="2 3">UBMA195</strain>
    </source>
</reference>
<keyword evidence="1" id="KW-0472">Membrane</keyword>
<evidence type="ECO:0000313" key="2">
    <source>
        <dbReference type="EMBL" id="OSJ06734.1"/>
    </source>
</evidence>
<feature type="transmembrane region" description="Helical" evidence="1">
    <location>
        <begin position="34"/>
        <end position="51"/>
    </location>
</feature>
<dbReference type="EMBL" id="NAFI01000178">
    <property type="protein sequence ID" value="OSJ06734.1"/>
    <property type="molecule type" value="Genomic_DNA"/>
</dbReference>
<gene>
    <name evidence="2" type="ORF">BSZ18_21825</name>
</gene>
<dbReference type="Proteomes" id="UP000193553">
    <property type="component" value="Unassembled WGS sequence"/>
</dbReference>
<name>A0A1X3H469_9BRAD</name>
<keyword evidence="1" id="KW-0812">Transmembrane</keyword>